<evidence type="ECO:0000256" key="1">
    <source>
        <dbReference type="ARBA" id="ARBA00004123"/>
    </source>
</evidence>
<keyword evidence="4" id="KW-0690">Ribosome biogenesis</keyword>
<feature type="compositionally biased region" description="Polar residues" evidence="12">
    <location>
        <begin position="80"/>
        <end position="91"/>
    </location>
</feature>
<feature type="compositionally biased region" description="Polar residues" evidence="12">
    <location>
        <begin position="29"/>
        <end position="72"/>
    </location>
</feature>
<dbReference type="SUPFAM" id="SSF50447">
    <property type="entry name" value="Translation proteins"/>
    <property type="match status" value="1"/>
</dbReference>
<dbReference type="Gene3D" id="2.40.10.230">
    <property type="entry name" value="Probable tRNA pseudouridine synthase domain"/>
    <property type="match status" value="1"/>
</dbReference>
<dbReference type="GO" id="GO:0005634">
    <property type="term" value="C:nucleus"/>
    <property type="evidence" value="ECO:0007669"/>
    <property type="project" value="UniProtKB-SubCell"/>
</dbReference>
<feature type="compositionally biased region" description="Low complexity" evidence="12">
    <location>
        <begin position="473"/>
        <end position="500"/>
    </location>
</feature>
<name>K0KHT6_WICCF</name>
<dbReference type="PANTHER" id="PTHR31633">
    <property type="entry name" value="H/ACA RIBONUCLEOPROTEIN COMPLEX NON-CORE SUBUNIT NAF1"/>
    <property type="match status" value="1"/>
</dbReference>
<sequence length="510" mass="56477">MSGEIQQSGEELVSAINDNHKSIEAKTIAESNPGSAIDINNSEVVLNDTSDSTSNPTQTDTNSPNISESNISDSKDNGSEIENSIPTQNMDQPDESKTDNDFLDGILEQAKVGSNTLEAEDEESVSSDSSSSSSSSDDEDEDDDDDDDNDHQDIRASDDDEDGNSGQPIISKNEVVDEMAPSLPDDFSIATTDPIEEIGTITGVVDKSLIIKGNISGEFRFLKEDSVLCLEDRTPLGYLFEIFGPLAHPLYRVKFNTDKQLEPFVESKGRKVFYVVPKSNFIYTDSLKLLKGSDASNWNDEEIPEEEQEFSDDEKEMASKKSKNKKKRTKKNSDGDEGSGGVSENTNESGKKLQKQSNQKTSSKSFPRKSVPSTNQNQPNSILGYQSRSQREQPQRSNPTPPSYSNFQQRQVPMFTPPPHMMNPNFVPPPPPPSFPMPGQPPVFPNPNMQFQTPQQWHQFYQMQQFMMQQMFASQQASFTQSQFNNDNNGNNSTQSTSGQPQNKGGPAKD</sequence>
<dbReference type="Pfam" id="PF04410">
    <property type="entry name" value="Gar1"/>
    <property type="match status" value="1"/>
</dbReference>
<evidence type="ECO:0000313" key="14">
    <source>
        <dbReference type="Proteomes" id="UP000009328"/>
    </source>
</evidence>
<feature type="region of interest" description="Disordered" evidence="12">
    <location>
        <begin position="473"/>
        <end position="510"/>
    </location>
</feature>
<comment type="caution">
    <text evidence="13">The sequence shown here is derived from an EMBL/GenBank/DDBJ whole genome shotgun (WGS) entry which is preliminary data.</text>
</comment>
<comment type="subcellular location">
    <subcellularLocation>
        <location evidence="1">Nucleus</location>
    </subcellularLocation>
</comment>
<feature type="region of interest" description="Disordered" evidence="12">
    <location>
        <begin position="295"/>
        <end position="447"/>
    </location>
</feature>
<feature type="compositionally biased region" description="Acidic residues" evidence="12">
    <location>
        <begin position="136"/>
        <end position="150"/>
    </location>
</feature>
<dbReference type="InterPro" id="IPR009000">
    <property type="entry name" value="Transl_B-barrel_sf"/>
</dbReference>
<dbReference type="STRING" id="1206466.K0KHT6"/>
<comment type="similarity">
    <text evidence="2">Belongs to the NAF1 family.</text>
</comment>
<comment type="subunit">
    <text evidence="10">During assembly of the complex, component of the small nucleolar ribonucleoprotein particles containing H/ACA-type snoRNAs (H/ACA snoRNPs) which contains CBF5, NAF1, NHP2 and NOP10 proteins. Interacts with SHQ1. Interacts directly with CBF5. Interacts with hyperphosphorylated C-terminal domain (CTD) of RNA polymerase II large subunit (RPB1).</text>
</comment>
<reference evidence="13 14" key="1">
    <citation type="journal article" date="2012" name="Eukaryot. Cell">
        <title>Draft genome sequence of Wickerhamomyces ciferrii NRRL Y-1031 F-60-10.</title>
        <authorList>
            <person name="Schneider J."/>
            <person name="Andrea H."/>
            <person name="Blom J."/>
            <person name="Jaenicke S."/>
            <person name="Ruckert C."/>
            <person name="Schorsch C."/>
            <person name="Szczepanowski R."/>
            <person name="Farwick M."/>
            <person name="Goesmann A."/>
            <person name="Puhler A."/>
            <person name="Schaffer S."/>
            <person name="Tauch A."/>
            <person name="Kohler T."/>
            <person name="Brinkrolf K."/>
        </authorList>
    </citation>
    <scope>NUCLEOTIDE SEQUENCE [LARGE SCALE GENOMIC DNA]</scope>
    <source>
        <strain evidence="14">ATCC 14091 / BCRC 22168 / CBS 111 / JCM 3599 / NBRC 0793 / NRRL Y-1031 F-60-10</strain>
    </source>
</reference>
<dbReference type="GO" id="GO:0000493">
    <property type="term" value="P:box H/ACA snoRNP assembly"/>
    <property type="evidence" value="ECO:0007669"/>
    <property type="project" value="InterPro"/>
</dbReference>
<evidence type="ECO:0000313" key="13">
    <source>
        <dbReference type="EMBL" id="CCH40954.1"/>
    </source>
</evidence>
<feature type="compositionally biased region" description="Low complexity" evidence="12">
    <location>
        <begin position="355"/>
        <end position="365"/>
    </location>
</feature>
<evidence type="ECO:0000256" key="3">
    <source>
        <dbReference type="ARBA" id="ARBA00021438"/>
    </source>
</evidence>
<dbReference type="FunFam" id="2.40.10.230:FF:000002">
    <property type="entry name" value="H/ACA ribonucleoprotein complex non-core subunit NAF1"/>
    <property type="match status" value="1"/>
</dbReference>
<dbReference type="InterPro" id="IPR040309">
    <property type="entry name" value="Naf1"/>
</dbReference>
<dbReference type="GO" id="GO:0005732">
    <property type="term" value="C:sno(s)RNA-containing ribonucleoprotein complex"/>
    <property type="evidence" value="ECO:0007669"/>
    <property type="project" value="InterPro"/>
</dbReference>
<keyword evidence="14" id="KW-1185">Reference proteome</keyword>
<keyword evidence="7" id="KW-0694">RNA-binding</keyword>
<gene>
    <name evidence="13" type="ORF">BN7_488</name>
</gene>
<dbReference type="Proteomes" id="UP000009328">
    <property type="component" value="Unassembled WGS sequence"/>
</dbReference>
<protein>
    <recommendedName>
        <fullName evidence="3">H/ACA ribonucleoprotein complex non-core subunit NAF1</fullName>
    </recommendedName>
    <alternativeName>
        <fullName evidence="11">Nuclear assembly factor 1</fullName>
    </alternativeName>
</protein>
<feature type="region of interest" description="Disordered" evidence="12">
    <location>
        <begin position="26"/>
        <end position="178"/>
    </location>
</feature>
<dbReference type="GO" id="GO:0003723">
    <property type="term" value="F:RNA binding"/>
    <property type="evidence" value="ECO:0007669"/>
    <property type="project" value="UniProtKB-KW"/>
</dbReference>
<feature type="compositionally biased region" description="Acidic residues" evidence="12">
    <location>
        <begin position="299"/>
        <end position="315"/>
    </location>
</feature>
<dbReference type="AlphaFoldDB" id="K0KHT6"/>
<evidence type="ECO:0000256" key="9">
    <source>
        <dbReference type="ARBA" id="ARBA00054735"/>
    </source>
</evidence>
<dbReference type="GO" id="GO:0006364">
    <property type="term" value="P:rRNA processing"/>
    <property type="evidence" value="ECO:0007669"/>
    <property type="project" value="UniProtKB-KW"/>
</dbReference>
<dbReference type="InterPro" id="IPR007504">
    <property type="entry name" value="H/ACA_rnp_Gar1/Naf1"/>
</dbReference>
<keyword evidence="6" id="KW-0597">Phosphoprotein</keyword>
<dbReference type="GO" id="GO:0001522">
    <property type="term" value="P:pseudouridine synthesis"/>
    <property type="evidence" value="ECO:0007669"/>
    <property type="project" value="InterPro"/>
</dbReference>
<evidence type="ECO:0000256" key="7">
    <source>
        <dbReference type="ARBA" id="ARBA00022884"/>
    </source>
</evidence>
<feature type="compositionally biased region" description="Pro residues" evidence="12">
    <location>
        <begin position="415"/>
        <end position="445"/>
    </location>
</feature>
<dbReference type="InParanoid" id="K0KHT6"/>
<keyword evidence="8" id="KW-0539">Nucleus</keyword>
<proteinExistence type="inferred from homology"/>
<dbReference type="FunCoup" id="K0KHT6">
    <property type="interactions" value="432"/>
</dbReference>
<dbReference type="EMBL" id="CAIF01000008">
    <property type="protein sequence ID" value="CCH40954.1"/>
    <property type="molecule type" value="Genomic_DNA"/>
</dbReference>
<dbReference type="InterPro" id="IPR038664">
    <property type="entry name" value="Gar1/Naf1_Cbf5-bd_sf"/>
</dbReference>
<dbReference type="PANTHER" id="PTHR31633:SF1">
    <property type="entry name" value="H_ACA RIBONUCLEOPROTEIN COMPLEX NON-CORE SUBUNIT NAF1"/>
    <property type="match status" value="1"/>
</dbReference>
<evidence type="ECO:0000256" key="8">
    <source>
        <dbReference type="ARBA" id="ARBA00023242"/>
    </source>
</evidence>
<evidence type="ECO:0000256" key="11">
    <source>
        <dbReference type="ARBA" id="ARBA00076743"/>
    </source>
</evidence>
<dbReference type="HOGENOM" id="CLU_025072_1_0_1"/>
<organism evidence="13 14">
    <name type="scientific">Wickerhamomyces ciferrii (strain ATCC 14091 / BCRC 22168 / CBS 111 / JCM 3599 / NBRC 0793 / NRRL Y-1031 F-60-10)</name>
    <name type="common">Yeast</name>
    <name type="synonym">Pichia ciferrii</name>
    <dbReference type="NCBI Taxonomy" id="1206466"/>
    <lineage>
        <taxon>Eukaryota</taxon>
        <taxon>Fungi</taxon>
        <taxon>Dikarya</taxon>
        <taxon>Ascomycota</taxon>
        <taxon>Saccharomycotina</taxon>
        <taxon>Saccharomycetes</taxon>
        <taxon>Phaffomycetales</taxon>
        <taxon>Wickerhamomycetaceae</taxon>
        <taxon>Wickerhamomyces</taxon>
    </lineage>
</organism>
<evidence type="ECO:0000256" key="2">
    <source>
        <dbReference type="ARBA" id="ARBA00009801"/>
    </source>
</evidence>
<evidence type="ECO:0000256" key="5">
    <source>
        <dbReference type="ARBA" id="ARBA00022552"/>
    </source>
</evidence>
<evidence type="ECO:0000256" key="10">
    <source>
        <dbReference type="ARBA" id="ARBA00065983"/>
    </source>
</evidence>
<keyword evidence="13" id="KW-0687">Ribonucleoprotein</keyword>
<comment type="function">
    <text evidence="9">RNA-binding protein required for the maturation of box H/ACA snoRNPs complex and ribosome biogenesis. During assembly of the H/ACA snoRNPs complex, it associates with the complex and disappears during maturation of the complex and is replaced by GAR1 to yield mature H/ACA snoRNPs complex. Acts as a competitive binder for CBF5 probably required to prevent non-cognate RNAs from being loaded during transport of the particle by inducing a non-productive conformation of CBF5.</text>
</comment>
<keyword evidence="5" id="KW-0698">rRNA processing</keyword>
<evidence type="ECO:0000256" key="12">
    <source>
        <dbReference type="SAM" id="MobiDB-lite"/>
    </source>
</evidence>
<evidence type="ECO:0000256" key="6">
    <source>
        <dbReference type="ARBA" id="ARBA00022553"/>
    </source>
</evidence>
<feature type="compositionally biased region" description="Polar residues" evidence="12">
    <location>
        <begin position="371"/>
        <end position="384"/>
    </location>
</feature>
<feature type="compositionally biased region" description="Basic residues" evidence="12">
    <location>
        <begin position="320"/>
        <end position="330"/>
    </location>
</feature>
<feature type="compositionally biased region" description="Low complexity" evidence="12">
    <location>
        <begin position="126"/>
        <end position="135"/>
    </location>
</feature>
<dbReference type="eggNOG" id="KOG2236">
    <property type="taxonomic scope" value="Eukaryota"/>
</dbReference>
<accession>K0KHT6</accession>
<evidence type="ECO:0000256" key="4">
    <source>
        <dbReference type="ARBA" id="ARBA00022517"/>
    </source>
</evidence>